<feature type="compositionally biased region" description="Low complexity" evidence="1">
    <location>
        <begin position="88"/>
        <end position="98"/>
    </location>
</feature>
<dbReference type="EMBL" id="JAKUCV010004952">
    <property type="protein sequence ID" value="KAJ4833424.1"/>
    <property type="molecule type" value="Genomic_DNA"/>
</dbReference>
<comment type="caution">
    <text evidence="2">The sequence shown here is derived from an EMBL/GenBank/DDBJ whole genome shotgun (WGS) entry which is preliminary data.</text>
</comment>
<reference evidence="2" key="1">
    <citation type="submission" date="2022-02" db="EMBL/GenBank/DDBJ databases">
        <authorList>
            <person name="Henning P.M."/>
            <person name="McCubbin A.G."/>
            <person name="Shore J.S."/>
        </authorList>
    </citation>
    <scope>NUCLEOTIDE SEQUENCE</scope>
    <source>
        <strain evidence="2">F60SS</strain>
        <tissue evidence="2">Leaves</tissue>
    </source>
</reference>
<feature type="compositionally biased region" description="Polar residues" evidence="1">
    <location>
        <begin position="111"/>
        <end position="126"/>
    </location>
</feature>
<proteinExistence type="predicted"/>
<feature type="compositionally biased region" description="Basic and acidic residues" evidence="1">
    <location>
        <begin position="76"/>
        <end position="87"/>
    </location>
</feature>
<dbReference type="Proteomes" id="UP001141552">
    <property type="component" value="Unassembled WGS sequence"/>
</dbReference>
<accession>A0A9Q0FMG0</accession>
<gene>
    <name evidence="2" type="ORF">Tsubulata_034351</name>
</gene>
<dbReference type="PANTHER" id="PTHR35461">
    <property type="entry name" value="BNAANNG14610D PROTEIN"/>
    <property type="match status" value="1"/>
</dbReference>
<dbReference type="OrthoDB" id="1928787at2759"/>
<evidence type="ECO:0000256" key="1">
    <source>
        <dbReference type="SAM" id="MobiDB-lite"/>
    </source>
</evidence>
<organism evidence="2 3">
    <name type="scientific">Turnera subulata</name>
    <dbReference type="NCBI Taxonomy" id="218843"/>
    <lineage>
        <taxon>Eukaryota</taxon>
        <taxon>Viridiplantae</taxon>
        <taxon>Streptophyta</taxon>
        <taxon>Embryophyta</taxon>
        <taxon>Tracheophyta</taxon>
        <taxon>Spermatophyta</taxon>
        <taxon>Magnoliopsida</taxon>
        <taxon>eudicotyledons</taxon>
        <taxon>Gunneridae</taxon>
        <taxon>Pentapetalae</taxon>
        <taxon>rosids</taxon>
        <taxon>fabids</taxon>
        <taxon>Malpighiales</taxon>
        <taxon>Passifloraceae</taxon>
        <taxon>Turnera</taxon>
    </lineage>
</organism>
<keyword evidence="3" id="KW-1185">Reference proteome</keyword>
<protein>
    <recommendedName>
        <fullName evidence="4">OVATE domain-containing protein</fullName>
    </recommendedName>
</protein>
<evidence type="ECO:0000313" key="3">
    <source>
        <dbReference type="Proteomes" id="UP001141552"/>
    </source>
</evidence>
<dbReference type="AlphaFoldDB" id="A0A9Q0FMG0"/>
<sequence>MLLTNTKKFFHRTIQSFKSLFSGVQYEKLPKTPPPITDPYPPHTTMMTSTQTSFKNQEMDKFYRDYNEKWLPTDQERAKNHEKKEIIKSSPSPSSSSKTKQERGGHDQKGNFINYSTPTPAKNFQIRTRKDCSTNYSHNNQGKNNFYGGNKRSQLQNNSDPEGNTREARSFVVAQKLKELEMMDVSNIDHVLDIEEVLHYYSRLTCPAYLELVDKFFMEIYAEFFAPLVSPLSAHHPRPRLHSLRS</sequence>
<dbReference type="PANTHER" id="PTHR35461:SF3">
    <property type="entry name" value="OVATE DOMAIN-CONTAINING PROTEIN"/>
    <property type="match status" value="1"/>
</dbReference>
<reference evidence="2" key="2">
    <citation type="journal article" date="2023" name="Plants (Basel)">
        <title>Annotation of the Turnera subulata (Passifloraceae) Draft Genome Reveals the S-Locus Evolved after the Divergence of Turneroideae from Passifloroideae in a Stepwise Manner.</title>
        <authorList>
            <person name="Henning P.M."/>
            <person name="Roalson E.H."/>
            <person name="Mir W."/>
            <person name="McCubbin A.G."/>
            <person name="Shore J.S."/>
        </authorList>
    </citation>
    <scope>NUCLEOTIDE SEQUENCE</scope>
    <source>
        <strain evidence="2">F60SS</strain>
    </source>
</reference>
<name>A0A9Q0FMG0_9ROSI</name>
<feature type="compositionally biased region" description="Polar residues" evidence="1">
    <location>
        <begin position="151"/>
        <end position="162"/>
    </location>
</feature>
<evidence type="ECO:0008006" key="4">
    <source>
        <dbReference type="Google" id="ProtNLM"/>
    </source>
</evidence>
<feature type="compositionally biased region" description="Polar residues" evidence="1">
    <location>
        <begin position="133"/>
        <end position="144"/>
    </location>
</feature>
<feature type="compositionally biased region" description="Basic and acidic residues" evidence="1">
    <location>
        <begin position="99"/>
        <end position="109"/>
    </location>
</feature>
<evidence type="ECO:0000313" key="2">
    <source>
        <dbReference type="EMBL" id="KAJ4833424.1"/>
    </source>
</evidence>
<feature type="region of interest" description="Disordered" evidence="1">
    <location>
        <begin position="76"/>
        <end position="166"/>
    </location>
</feature>